<proteinExistence type="predicted"/>
<dbReference type="InterPro" id="IPR014710">
    <property type="entry name" value="RmlC-like_jellyroll"/>
</dbReference>
<dbReference type="AlphaFoldDB" id="A0A2P7NZM9"/>
<dbReference type="InterPro" id="IPR011051">
    <property type="entry name" value="RmlC_Cupin_sf"/>
</dbReference>
<accession>A0A2P7NZM9</accession>
<evidence type="ECO:0000313" key="1">
    <source>
        <dbReference type="EMBL" id="PSJ18933.1"/>
    </source>
</evidence>
<dbReference type="PANTHER" id="PTHR43594">
    <property type="entry name" value="QUERCETIN 2,3-DIOXYGENASE"/>
    <property type="match status" value="1"/>
</dbReference>
<sequence length="101" mass="11470">MSVASGIVHKEFHDRDIAQRDGLFEIVRPWMNLPAKDRISPARYQNILNNRIPISKLPDDQGSVRVYTVQRSASNQLPAVKAESQGTWNRSDALKIIHTYA</sequence>
<gene>
    <name evidence="1" type="ORF">C7H79_00405</name>
</gene>
<dbReference type="Gene3D" id="2.60.120.10">
    <property type="entry name" value="Jelly Rolls"/>
    <property type="match status" value="1"/>
</dbReference>
<dbReference type="SUPFAM" id="SSF51182">
    <property type="entry name" value="RmlC-like cupins"/>
    <property type="match status" value="1"/>
</dbReference>
<dbReference type="Proteomes" id="UP000241912">
    <property type="component" value="Unassembled WGS sequence"/>
</dbReference>
<reference evidence="1 2" key="1">
    <citation type="submission" date="2018-03" db="EMBL/GenBank/DDBJ databases">
        <title>Draft genome of Nitrosomonas supralitoralis APG5.</title>
        <authorList>
            <person name="Urakawa H."/>
            <person name="Lopez J.V."/>
        </authorList>
    </citation>
    <scope>NUCLEOTIDE SEQUENCE [LARGE SCALE GENOMIC DNA]</scope>
    <source>
        <strain evidence="1 2">APG5</strain>
    </source>
</reference>
<organism evidence="1 2">
    <name type="scientific">Nitrosomonas supralitoralis</name>
    <dbReference type="NCBI Taxonomy" id="2116706"/>
    <lineage>
        <taxon>Bacteria</taxon>
        <taxon>Pseudomonadati</taxon>
        <taxon>Pseudomonadota</taxon>
        <taxon>Betaproteobacteria</taxon>
        <taxon>Nitrosomonadales</taxon>
        <taxon>Nitrosomonadaceae</taxon>
        <taxon>Nitrosomonas</taxon>
    </lineage>
</organism>
<dbReference type="EMBL" id="PXXU01000001">
    <property type="protein sequence ID" value="PSJ18933.1"/>
    <property type="molecule type" value="Genomic_DNA"/>
</dbReference>
<keyword evidence="2" id="KW-1185">Reference proteome</keyword>
<dbReference type="PANTHER" id="PTHR43594:SF1">
    <property type="entry name" value="QUERCETIN 2,3-DIOXYGENASE PA2418-RELATED"/>
    <property type="match status" value="1"/>
</dbReference>
<name>A0A2P7NZM9_9PROT</name>
<evidence type="ECO:0000313" key="2">
    <source>
        <dbReference type="Proteomes" id="UP000241912"/>
    </source>
</evidence>
<comment type="caution">
    <text evidence="1">The sequence shown here is derived from an EMBL/GenBank/DDBJ whole genome shotgun (WGS) entry which is preliminary data.</text>
</comment>
<protein>
    <submittedName>
        <fullName evidence="1">Uncharacterized protein</fullName>
    </submittedName>
</protein>
<dbReference type="InterPro" id="IPR053186">
    <property type="entry name" value="QDO-related"/>
</dbReference>